<dbReference type="EMBL" id="GBXM01055745">
    <property type="protein sequence ID" value="JAH52832.1"/>
    <property type="molecule type" value="Transcribed_RNA"/>
</dbReference>
<evidence type="ECO:0000313" key="1">
    <source>
        <dbReference type="EMBL" id="JAH52832.1"/>
    </source>
</evidence>
<protein>
    <submittedName>
        <fullName evidence="1">Uncharacterized protein</fullName>
    </submittedName>
</protein>
<sequence>MTQIVCANTKQIAI</sequence>
<reference evidence="1" key="2">
    <citation type="journal article" date="2015" name="Fish Shellfish Immunol.">
        <title>Early steps in the European eel (Anguilla anguilla)-Vibrio vulnificus interaction in the gills: Role of the RtxA13 toxin.</title>
        <authorList>
            <person name="Callol A."/>
            <person name="Pajuelo D."/>
            <person name="Ebbesson L."/>
            <person name="Teles M."/>
            <person name="MacKenzie S."/>
            <person name="Amaro C."/>
        </authorList>
    </citation>
    <scope>NUCLEOTIDE SEQUENCE</scope>
</reference>
<name>A0A0E9THC0_ANGAN</name>
<proteinExistence type="predicted"/>
<organism evidence="1">
    <name type="scientific">Anguilla anguilla</name>
    <name type="common">European freshwater eel</name>
    <name type="synonym">Muraena anguilla</name>
    <dbReference type="NCBI Taxonomy" id="7936"/>
    <lineage>
        <taxon>Eukaryota</taxon>
        <taxon>Metazoa</taxon>
        <taxon>Chordata</taxon>
        <taxon>Craniata</taxon>
        <taxon>Vertebrata</taxon>
        <taxon>Euteleostomi</taxon>
        <taxon>Actinopterygii</taxon>
        <taxon>Neopterygii</taxon>
        <taxon>Teleostei</taxon>
        <taxon>Anguilliformes</taxon>
        <taxon>Anguillidae</taxon>
        <taxon>Anguilla</taxon>
    </lineage>
</organism>
<accession>A0A0E9THC0</accession>
<reference evidence="1" key="1">
    <citation type="submission" date="2014-11" db="EMBL/GenBank/DDBJ databases">
        <authorList>
            <person name="Amaro Gonzalez C."/>
        </authorList>
    </citation>
    <scope>NUCLEOTIDE SEQUENCE</scope>
</reference>